<dbReference type="Proteomes" id="UP000697710">
    <property type="component" value="Unassembled WGS sequence"/>
</dbReference>
<dbReference type="GO" id="GO:0015252">
    <property type="term" value="F:proton channel activity"/>
    <property type="evidence" value="ECO:0007669"/>
    <property type="project" value="InterPro"/>
</dbReference>
<proteinExistence type="inferred from homology"/>
<evidence type="ECO:0000256" key="6">
    <source>
        <dbReference type="ARBA" id="ARBA00022826"/>
    </source>
</evidence>
<evidence type="ECO:0000256" key="9">
    <source>
        <dbReference type="ARBA" id="ARBA00023065"/>
    </source>
</evidence>
<organism evidence="14 15">
    <name type="scientific">Eiseniibacteriota bacterium</name>
    <dbReference type="NCBI Taxonomy" id="2212470"/>
    <lineage>
        <taxon>Bacteria</taxon>
        <taxon>Candidatus Eiseniibacteriota</taxon>
    </lineage>
</organism>
<evidence type="ECO:0000256" key="10">
    <source>
        <dbReference type="ARBA" id="ARBA00023136"/>
    </source>
</evidence>
<dbReference type="AlphaFoldDB" id="A0A956LVM8"/>
<keyword evidence="4" id="KW-0633">Potassium transport</keyword>
<dbReference type="GO" id="GO:0016020">
    <property type="term" value="C:membrane"/>
    <property type="evidence" value="ECO:0007669"/>
    <property type="project" value="UniProtKB-SubCell"/>
</dbReference>
<keyword evidence="7" id="KW-0630">Potassium</keyword>
<comment type="subcellular location">
    <subcellularLocation>
        <location evidence="1">Membrane</location>
        <topology evidence="1">Multi-pass membrane protein</topology>
    </subcellularLocation>
</comment>
<evidence type="ECO:0000313" key="14">
    <source>
        <dbReference type="EMBL" id="MCA9726151.1"/>
    </source>
</evidence>
<feature type="transmembrane region" description="Helical" evidence="13">
    <location>
        <begin position="101"/>
        <end position="126"/>
    </location>
</feature>
<comment type="similarity">
    <text evidence="2">Belongs to the TMEM175 family.</text>
</comment>
<reference evidence="14" key="2">
    <citation type="journal article" date="2021" name="Microbiome">
        <title>Successional dynamics and alternative stable states in a saline activated sludge microbial community over 9 years.</title>
        <authorList>
            <person name="Wang Y."/>
            <person name="Ye J."/>
            <person name="Ju F."/>
            <person name="Liu L."/>
            <person name="Boyd J.A."/>
            <person name="Deng Y."/>
            <person name="Parks D.H."/>
            <person name="Jiang X."/>
            <person name="Yin X."/>
            <person name="Woodcroft B.J."/>
            <person name="Tyson G.W."/>
            <person name="Hugenholtz P."/>
            <person name="Polz M.F."/>
            <person name="Zhang T."/>
        </authorList>
    </citation>
    <scope>NUCLEOTIDE SEQUENCE</scope>
    <source>
        <strain evidence="14">HKST-UBA01</strain>
    </source>
</reference>
<evidence type="ECO:0000256" key="12">
    <source>
        <dbReference type="ARBA" id="ARBA00034430"/>
    </source>
</evidence>
<evidence type="ECO:0000256" key="3">
    <source>
        <dbReference type="ARBA" id="ARBA00022448"/>
    </source>
</evidence>
<accession>A0A956LVM8</accession>
<evidence type="ECO:0000256" key="7">
    <source>
        <dbReference type="ARBA" id="ARBA00022958"/>
    </source>
</evidence>
<keyword evidence="10 13" id="KW-0472">Membrane</keyword>
<keyword evidence="3" id="KW-0813">Transport</keyword>
<keyword evidence="5 13" id="KW-0812">Transmembrane</keyword>
<dbReference type="Pfam" id="PF06736">
    <property type="entry name" value="TMEM175"/>
    <property type="match status" value="1"/>
</dbReference>
<evidence type="ECO:0000256" key="5">
    <source>
        <dbReference type="ARBA" id="ARBA00022692"/>
    </source>
</evidence>
<feature type="transmembrane region" description="Helical" evidence="13">
    <location>
        <begin position="211"/>
        <end position="230"/>
    </location>
</feature>
<evidence type="ECO:0000256" key="4">
    <source>
        <dbReference type="ARBA" id="ARBA00022538"/>
    </source>
</evidence>
<dbReference type="InterPro" id="IPR010617">
    <property type="entry name" value="TMEM175-like"/>
</dbReference>
<keyword evidence="6" id="KW-0631">Potassium channel</keyword>
<keyword evidence="8 13" id="KW-1133">Transmembrane helix</keyword>
<keyword evidence="11" id="KW-0407">Ion channel</keyword>
<evidence type="ECO:0000256" key="11">
    <source>
        <dbReference type="ARBA" id="ARBA00023303"/>
    </source>
</evidence>
<feature type="transmembrane region" description="Helical" evidence="13">
    <location>
        <begin position="30"/>
        <end position="49"/>
    </location>
</feature>
<comment type="caution">
    <text evidence="14">The sequence shown here is derived from an EMBL/GenBank/DDBJ whole genome shotgun (WGS) entry which is preliminary data.</text>
</comment>
<evidence type="ECO:0000256" key="13">
    <source>
        <dbReference type="SAM" id="Phobius"/>
    </source>
</evidence>
<sequence length="244" mass="27073">MERPIGTLFNPLAVRGDRHFRWRGGDISRIEAFSDAVFAFAITLLVVSLDVPTTFDELTAAMRGFVAFGLCFALLVYIWYNHFLFFRRYGFEDPSTVALNGVLLFVVLFYVYPLKFVWVFLTRILFGVESGVETVIVGEQMRSLMLIYSGGFLALFLLLATLFHRAYRKRDVLALDPLEVHMTVTSIGSHLIQAGVAAISIGIVVFGGHPAISGVIYAAIGPLVGIHAAIRARRQDALLALRSL</sequence>
<keyword evidence="9" id="KW-0406">Ion transport</keyword>
<dbReference type="EMBL" id="JAGQHR010000006">
    <property type="protein sequence ID" value="MCA9726151.1"/>
    <property type="molecule type" value="Genomic_DNA"/>
</dbReference>
<dbReference type="GO" id="GO:0005267">
    <property type="term" value="F:potassium channel activity"/>
    <property type="evidence" value="ECO:0007669"/>
    <property type="project" value="UniProtKB-KW"/>
</dbReference>
<comment type="catalytic activity">
    <reaction evidence="12">
        <text>K(+)(in) = K(+)(out)</text>
        <dbReference type="Rhea" id="RHEA:29463"/>
        <dbReference type="ChEBI" id="CHEBI:29103"/>
    </reaction>
</comment>
<evidence type="ECO:0000256" key="1">
    <source>
        <dbReference type="ARBA" id="ARBA00004141"/>
    </source>
</evidence>
<feature type="transmembrane region" description="Helical" evidence="13">
    <location>
        <begin position="146"/>
        <end position="163"/>
    </location>
</feature>
<evidence type="ECO:0000256" key="2">
    <source>
        <dbReference type="ARBA" id="ARBA00006920"/>
    </source>
</evidence>
<gene>
    <name evidence="14" type="ORF">KC729_00605</name>
</gene>
<protein>
    <submittedName>
        <fullName evidence="14">DUF1211 domain-containing protein</fullName>
    </submittedName>
</protein>
<evidence type="ECO:0000256" key="8">
    <source>
        <dbReference type="ARBA" id="ARBA00022989"/>
    </source>
</evidence>
<evidence type="ECO:0000313" key="15">
    <source>
        <dbReference type="Proteomes" id="UP000697710"/>
    </source>
</evidence>
<reference evidence="14" key="1">
    <citation type="submission" date="2020-04" db="EMBL/GenBank/DDBJ databases">
        <authorList>
            <person name="Zhang T."/>
        </authorList>
    </citation>
    <scope>NUCLEOTIDE SEQUENCE</scope>
    <source>
        <strain evidence="14">HKST-UBA01</strain>
    </source>
</reference>
<feature type="transmembrane region" description="Helical" evidence="13">
    <location>
        <begin position="184"/>
        <end position="205"/>
    </location>
</feature>
<feature type="transmembrane region" description="Helical" evidence="13">
    <location>
        <begin position="61"/>
        <end position="80"/>
    </location>
</feature>
<name>A0A956LVM8_UNCEI</name>